<dbReference type="Pfam" id="PF03334">
    <property type="entry name" value="PhaG_MnhG_YufB"/>
    <property type="match status" value="1"/>
</dbReference>
<sequence>MNGLQTLPAWAEILVAILVVLGSGLALIGSIGLVRFRSFYERVHAPTLGSTLGTASILLASIAFFSLTRTRPFVHELLIGLFVTVTTPVTLLMLVQATIYRDRLEGRDPLARREDES</sequence>
<feature type="transmembrane region" description="Helical" evidence="1">
    <location>
        <begin position="73"/>
        <end position="95"/>
    </location>
</feature>
<feature type="transmembrane region" description="Helical" evidence="1">
    <location>
        <begin position="13"/>
        <end position="36"/>
    </location>
</feature>
<dbReference type="AlphaFoldDB" id="A0A4R7BZR0"/>
<gene>
    <name evidence="2" type="ORF">EV668_2428</name>
</gene>
<proteinExistence type="predicted"/>
<keyword evidence="1" id="KW-0812">Transmembrane</keyword>
<keyword evidence="1" id="KW-0472">Membrane</keyword>
<dbReference type="NCBIfam" id="TIGR01300">
    <property type="entry name" value="CPA3_mnhG_phaG"/>
    <property type="match status" value="1"/>
</dbReference>
<accession>A0A4R7BZR0</accession>
<name>A0A4R7BZR0_9HYPH</name>
<evidence type="ECO:0000256" key="1">
    <source>
        <dbReference type="SAM" id="Phobius"/>
    </source>
</evidence>
<feature type="transmembrane region" description="Helical" evidence="1">
    <location>
        <begin position="48"/>
        <end position="67"/>
    </location>
</feature>
<dbReference type="Proteomes" id="UP000295122">
    <property type="component" value="Unassembled WGS sequence"/>
</dbReference>
<keyword evidence="1" id="KW-1133">Transmembrane helix</keyword>
<dbReference type="PANTHER" id="PTHR34703">
    <property type="entry name" value="ANTIPORTER SUBUNIT MNHG2-RELATED"/>
    <property type="match status" value="1"/>
</dbReference>
<dbReference type="EMBL" id="SNZR01000013">
    <property type="protein sequence ID" value="TDR89596.1"/>
    <property type="molecule type" value="Genomic_DNA"/>
</dbReference>
<dbReference type="GO" id="GO:0015385">
    <property type="term" value="F:sodium:proton antiporter activity"/>
    <property type="evidence" value="ECO:0007669"/>
    <property type="project" value="TreeGrafter"/>
</dbReference>
<keyword evidence="3" id="KW-1185">Reference proteome</keyword>
<dbReference type="PANTHER" id="PTHR34703:SF1">
    <property type="entry name" value="ANTIPORTER SUBUNIT MNHG2-RELATED"/>
    <property type="match status" value="1"/>
</dbReference>
<evidence type="ECO:0000313" key="2">
    <source>
        <dbReference type="EMBL" id="TDR89596.1"/>
    </source>
</evidence>
<organism evidence="2 3">
    <name type="scientific">Enterovirga rhinocerotis</name>
    <dbReference type="NCBI Taxonomy" id="1339210"/>
    <lineage>
        <taxon>Bacteria</taxon>
        <taxon>Pseudomonadati</taxon>
        <taxon>Pseudomonadota</taxon>
        <taxon>Alphaproteobacteria</taxon>
        <taxon>Hyphomicrobiales</taxon>
        <taxon>Methylobacteriaceae</taxon>
        <taxon>Enterovirga</taxon>
    </lineage>
</organism>
<comment type="caution">
    <text evidence="2">The sequence shown here is derived from an EMBL/GenBank/DDBJ whole genome shotgun (WGS) entry which is preliminary data.</text>
</comment>
<dbReference type="RefSeq" id="WP_133770330.1">
    <property type="nucleotide sequence ID" value="NZ_SNZR01000013.1"/>
</dbReference>
<reference evidence="2 3" key="1">
    <citation type="submission" date="2019-03" db="EMBL/GenBank/DDBJ databases">
        <title>Genomic Encyclopedia of Type Strains, Phase IV (KMG-IV): sequencing the most valuable type-strain genomes for metagenomic binning, comparative biology and taxonomic classification.</title>
        <authorList>
            <person name="Goeker M."/>
        </authorList>
    </citation>
    <scope>NUCLEOTIDE SEQUENCE [LARGE SCALE GENOMIC DNA]</scope>
    <source>
        <strain evidence="2 3">DSM 25903</strain>
    </source>
</reference>
<evidence type="ECO:0000313" key="3">
    <source>
        <dbReference type="Proteomes" id="UP000295122"/>
    </source>
</evidence>
<dbReference type="OrthoDB" id="4427992at2"/>
<protein>
    <submittedName>
        <fullName evidence="2">Multisubunit potassium/proton antiporter PhaG subunit</fullName>
    </submittedName>
</protein>
<dbReference type="InterPro" id="IPR005133">
    <property type="entry name" value="PhaG_MnhG_YufB"/>
</dbReference>